<dbReference type="PATRIC" id="fig|362787.3.peg.681"/>
<organism evidence="1 2">
    <name type="scientific">Candidatus Protochlamydia amoebophila</name>
    <dbReference type="NCBI Taxonomy" id="362787"/>
    <lineage>
        <taxon>Bacteria</taxon>
        <taxon>Pseudomonadati</taxon>
        <taxon>Chlamydiota</taxon>
        <taxon>Chlamydiia</taxon>
        <taxon>Parachlamydiales</taxon>
        <taxon>Parachlamydiaceae</taxon>
        <taxon>Candidatus Protochlamydia</taxon>
    </lineage>
</organism>
<sequence length="732" mass="86692">MICSFYLIKRISMCFHPFILFLSFLSFLGFCPFNYAEETVKVVHEGFAEGITVDLKEPLYIDGVMTTNQGGVISAPRLRIQAKVIRYTKKMIDKTPILTIEAEDQLMIEFGDYLFTGQKLYYDFQKKEGFIEYGRTAIEPWFFGGEKIEMRCDGSYVLYNGYITTSENEQPEWGLYSNNVYVKQGRHLKAYDVQLKLKKYTILWIPSLSANLDSIFDSPIRYRFRWGGRQGPRIGLTYEIFSWNRWKTFVRFDYRLARGPGGGIETRYHSVDRKTEFQSINYLARDSSLLDPNEKARYRFEGLFKTLLDQDKVSILMTYDKISDRDMPSSYHDRDFDFDPSERTQVLIRRQEDLWIGNLYTRLRINSFQTVKQELPTLSVNFKPFPLQRTGIIFENWASVSYLDFKYSKHIVDVPNYASNRFEYRPTLYRPFIAGPVTITPQMGFIEIFYGNSPKHSSQLLSLGLVGCRVETQLYKHLGDFKHVVTPYSFFHYYTSPTSSPNQHYIFDITDGWARLNKLTIGFKNSLLLKEQNGISQIFYANIYTHAFFNSKTIARTFPKLYGKFVFSSISTIKYTIQTAWDFQHHLFDHFNFRSEWTLSADFALAIEYRHRSAYSWRKVDEENFFLDSFRSENNLFNSALSDRRNTFLLHFFYRFHPNWACEFSSRQGWNRKKEPSYLEYEIDLLTTIQTAWHLRLSFQHRENDNRIALYVNVGLRRPEGKYCEHKIYTFD</sequence>
<dbReference type="GO" id="GO:0009279">
    <property type="term" value="C:cell outer membrane"/>
    <property type="evidence" value="ECO:0007669"/>
    <property type="project" value="TreeGrafter"/>
</dbReference>
<dbReference type="AlphaFoldDB" id="A0A0C1HDN8"/>
<accession>A0A0C1HDN8</accession>
<gene>
    <name evidence="1" type="ORF">DB44_BY00010</name>
</gene>
<evidence type="ECO:0000313" key="2">
    <source>
        <dbReference type="Proteomes" id="UP000031465"/>
    </source>
</evidence>
<proteinExistence type="predicted"/>
<dbReference type="GO" id="GO:1990351">
    <property type="term" value="C:transporter complex"/>
    <property type="evidence" value="ECO:0007669"/>
    <property type="project" value="TreeGrafter"/>
</dbReference>
<name>A0A0C1HDN8_9BACT</name>
<dbReference type="InterPro" id="IPR050218">
    <property type="entry name" value="LptD"/>
</dbReference>
<reference evidence="1 2" key="1">
    <citation type="journal article" date="2014" name="Mol. Biol. Evol.">
        <title>Massive expansion of Ubiquitination-related gene families within the Chlamydiae.</title>
        <authorList>
            <person name="Domman D."/>
            <person name="Collingro A."/>
            <person name="Lagkouvardos I."/>
            <person name="Gehre L."/>
            <person name="Weinmaier T."/>
            <person name="Rattei T."/>
            <person name="Subtil A."/>
            <person name="Horn M."/>
        </authorList>
    </citation>
    <scope>NUCLEOTIDE SEQUENCE [LARGE SCALE GENOMIC DNA]</scope>
    <source>
        <strain evidence="1 2">EI2</strain>
    </source>
</reference>
<evidence type="ECO:0000313" key="1">
    <source>
        <dbReference type="EMBL" id="KIC72878.1"/>
    </source>
</evidence>
<dbReference type="EMBL" id="JSAN01000045">
    <property type="protein sequence ID" value="KIC72878.1"/>
    <property type="molecule type" value="Genomic_DNA"/>
</dbReference>
<protein>
    <recommendedName>
        <fullName evidence="3">LptD C-terminal domain-containing protein</fullName>
    </recommendedName>
</protein>
<dbReference type="PANTHER" id="PTHR30189">
    <property type="entry name" value="LPS-ASSEMBLY PROTEIN"/>
    <property type="match status" value="1"/>
</dbReference>
<dbReference type="PANTHER" id="PTHR30189:SF1">
    <property type="entry name" value="LPS-ASSEMBLY PROTEIN LPTD"/>
    <property type="match status" value="1"/>
</dbReference>
<comment type="caution">
    <text evidence="1">The sequence shown here is derived from an EMBL/GenBank/DDBJ whole genome shotgun (WGS) entry which is preliminary data.</text>
</comment>
<dbReference type="Proteomes" id="UP000031465">
    <property type="component" value="Unassembled WGS sequence"/>
</dbReference>
<evidence type="ECO:0008006" key="3">
    <source>
        <dbReference type="Google" id="ProtNLM"/>
    </source>
</evidence>